<feature type="region of interest" description="Disordered" evidence="1">
    <location>
        <begin position="81"/>
        <end position="111"/>
    </location>
</feature>
<proteinExistence type="predicted"/>
<evidence type="ECO:0000256" key="1">
    <source>
        <dbReference type="SAM" id="MobiDB-lite"/>
    </source>
</evidence>
<sequence length="152" mass="16143">MHAISNQRTQTATEVETLPQRFRIRAIMGAMETSTPTRTSAFMASHRQAVAVLLPSFEICEQHCCLAELIGLLPNPRVTHAPRSVETNGHRGSEDGVGAGVGDDDGGGVGANNGGSVVMGVGATRHELVNCLPLTEVNTKRIMEKNKAELLA</sequence>
<reference evidence="2" key="1">
    <citation type="journal article" date="2013" name="Nat. Commun.">
        <title>Whole-genome sequencing of Oryza brachyantha reveals mechanisms underlying Oryza genome evolution.</title>
        <authorList>
            <person name="Chen J."/>
            <person name="Huang Q."/>
            <person name="Gao D."/>
            <person name="Wang J."/>
            <person name="Lang Y."/>
            <person name="Liu T."/>
            <person name="Li B."/>
            <person name="Bai Z."/>
            <person name="Luis Goicoechea J."/>
            <person name="Liang C."/>
            <person name="Chen C."/>
            <person name="Zhang W."/>
            <person name="Sun S."/>
            <person name="Liao Y."/>
            <person name="Zhang X."/>
            <person name="Yang L."/>
            <person name="Song C."/>
            <person name="Wang M."/>
            <person name="Shi J."/>
            <person name="Liu G."/>
            <person name="Liu J."/>
            <person name="Zhou H."/>
            <person name="Zhou W."/>
            <person name="Yu Q."/>
            <person name="An N."/>
            <person name="Chen Y."/>
            <person name="Cai Q."/>
            <person name="Wang B."/>
            <person name="Liu B."/>
            <person name="Min J."/>
            <person name="Huang Y."/>
            <person name="Wu H."/>
            <person name="Li Z."/>
            <person name="Zhang Y."/>
            <person name="Yin Y."/>
            <person name="Song W."/>
            <person name="Jiang J."/>
            <person name="Jackson S.A."/>
            <person name="Wing R.A."/>
            <person name="Wang J."/>
            <person name="Chen M."/>
        </authorList>
    </citation>
    <scope>NUCLEOTIDE SEQUENCE [LARGE SCALE GENOMIC DNA]</scope>
    <source>
        <strain evidence="2">cv. IRGC 101232</strain>
    </source>
</reference>
<keyword evidence="3" id="KW-1185">Reference proteome</keyword>
<protein>
    <submittedName>
        <fullName evidence="2">Uncharacterized protein</fullName>
    </submittedName>
</protein>
<evidence type="ECO:0000313" key="2">
    <source>
        <dbReference type="EnsemblPlants" id="OB01G23710.1"/>
    </source>
</evidence>
<feature type="compositionally biased region" description="Gly residues" evidence="1">
    <location>
        <begin position="95"/>
        <end position="111"/>
    </location>
</feature>
<dbReference type="HOGENOM" id="CLU_1725109_0_0_1"/>
<dbReference type="Gramene" id="OB01G23710.1">
    <property type="protein sequence ID" value="OB01G23710.1"/>
    <property type="gene ID" value="OB01G23710"/>
</dbReference>
<dbReference type="EnsemblPlants" id="OB01G23710.1">
    <property type="protein sequence ID" value="OB01G23710.1"/>
    <property type="gene ID" value="OB01G23710"/>
</dbReference>
<name>J3KZG5_ORYBR</name>
<dbReference type="AlphaFoldDB" id="J3KZG5"/>
<accession>J3KZG5</accession>
<organism evidence="2">
    <name type="scientific">Oryza brachyantha</name>
    <name type="common">malo sina</name>
    <dbReference type="NCBI Taxonomy" id="4533"/>
    <lineage>
        <taxon>Eukaryota</taxon>
        <taxon>Viridiplantae</taxon>
        <taxon>Streptophyta</taxon>
        <taxon>Embryophyta</taxon>
        <taxon>Tracheophyta</taxon>
        <taxon>Spermatophyta</taxon>
        <taxon>Magnoliopsida</taxon>
        <taxon>Liliopsida</taxon>
        <taxon>Poales</taxon>
        <taxon>Poaceae</taxon>
        <taxon>BOP clade</taxon>
        <taxon>Oryzoideae</taxon>
        <taxon>Oryzeae</taxon>
        <taxon>Oryzinae</taxon>
        <taxon>Oryza</taxon>
    </lineage>
</organism>
<dbReference type="OMA" id="ESCEQHA"/>
<dbReference type="Proteomes" id="UP000006038">
    <property type="component" value="Chromosome 1"/>
</dbReference>
<evidence type="ECO:0000313" key="3">
    <source>
        <dbReference type="Proteomes" id="UP000006038"/>
    </source>
</evidence>
<reference evidence="2" key="2">
    <citation type="submission" date="2013-04" db="UniProtKB">
        <authorList>
            <consortium name="EnsemblPlants"/>
        </authorList>
    </citation>
    <scope>IDENTIFICATION</scope>
</reference>